<feature type="compositionally biased region" description="Polar residues" evidence="1">
    <location>
        <begin position="1"/>
        <end position="12"/>
    </location>
</feature>
<evidence type="ECO:0000256" key="1">
    <source>
        <dbReference type="SAM" id="MobiDB-lite"/>
    </source>
</evidence>
<dbReference type="Proteomes" id="UP001497516">
    <property type="component" value="Chromosome 7"/>
</dbReference>
<gene>
    <name evidence="2" type="ORF">LTRI10_LOCUS44593</name>
</gene>
<evidence type="ECO:0000313" key="2">
    <source>
        <dbReference type="EMBL" id="CAL1404765.1"/>
    </source>
</evidence>
<name>A0AAV2G562_9ROSI</name>
<proteinExistence type="predicted"/>
<feature type="compositionally biased region" description="Polar residues" evidence="1">
    <location>
        <begin position="39"/>
        <end position="61"/>
    </location>
</feature>
<protein>
    <submittedName>
        <fullName evidence="2">Uncharacterized protein</fullName>
    </submittedName>
</protein>
<organism evidence="2 3">
    <name type="scientific">Linum trigynum</name>
    <dbReference type="NCBI Taxonomy" id="586398"/>
    <lineage>
        <taxon>Eukaryota</taxon>
        <taxon>Viridiplantae</taxon>
        <taxon>Streptophyta</taxon>
        <taxon>Embryophyta</taxon>
        <taxon>Tracheophyta</taxon>
        <taxon>Spermatophyta</taxon>
        <taxon>Magnoliopsida</taxon>
        <taxon>eudicotyledons</taxon>
        <taxon>Gunneridae</taxon>
        <taxon>Pentapetalae</taxon>
        <taxon>rosids</taxon>
        <taxon>fabids</taxon>
        <taxon>Malpighiales</taxon>
        <taxon>Linaceae</taxon>
        <taxon>Linum</taxon>
    </lineage>
</organism>
<feature type="region of interest" description="Disordered" evidence="1">
    <location>
        <begin position="215"/>
        <end position="234"/>
    </location>
</feature>
<sequence length="616" mass="66917">MKQPVLSSTSWSRIHRREGNSNTSNSSTKKKKEGREEQGNSSGSNNRNPFQDLSNGGSFTDVNSSIVTVGSSSSSVSSIEAPKGCLRFFLNHSAVSTSKPQVGNRNNGNHHRPVKVKSMHCKTPKSAPISRPSRGDREKVKGIPSACLYKRQSGKNPKPIPGVSRLDTVRNPVSKLENSGSGDKGCIVEESNSTPLRLIVAGSGLDVTVDRCKKGSSLNSNSESSNTKTPPLHASISPEIQQQCQSSALSTAATKVATTATPVCYGAGHLLSGVTDKRKCRPRGLLVVGEAKSVDKFDINDDHEADDAIIDGNGINLSPSNLPIKASMHWLLSPVEKDNECSSGNGGAQDLSKEHTERRMKRASVTSSDMETSPLEEKIAGCGGEDGSRFSMDLLCSVNLLQTPESDSGEKGKKYNQGWGFELDSVDQHWPASSSFQFNLPTTASNSVVDLSQFQNPLDIKESRLSISTFDDMTHSEVRISWRDGLVSRIFEMDELDCCCKCLSDEEEDIEDEPLQTRELDLDIENSRTSDVCIETSSGGKHRVLDGKAKDGLLLPAESMNISRDGDALFQSDDSDWTQCYKNQLFKLNSCRLLDPNLTISCCCFLIALSATTFFK</sequence>
<keyword evidence="3" id="KW-1185">Reference proteome</keyword>
<dbReference type="PANTHER" id="PTHR36022">
    <property type="entry name" value="GPI-ANCHORED ADHESIN-LIKE PROTEIN"/>
    <property type="match status" value="1"/>
</dbReference>
<feature type="region of interest" description="Disordered" evidence="1">
    <location>
        <begin position="1"/>
        <end position="62"/>
    </location>
</feature>
<dbReference type="EMBL" id="OZ034820">
    <property type="protein sequence ID" value="CAL1404765.1"/>
    <property type="molecule type" value="Genomic_DNA"/>
</dbReference>
<feature type="compositionally biased region" description="Low complexity" evidence="1">
    <location>
        <begin position="216"/>
        <end position="226"/>
    </location>
</feature>
<dbReference type="AlphaFoldDB" id="A0AAV2G562"/>
<dbReference type="PANTHER" id="PTHR36022:SF1">
    <property type="entry name" value="GPI-ANCHORED ADHESIN-LIKE PROTEIN"/>
    <property type="match status" value="1"/>
</dbReference>
<feature type="region of interest" description="Disordered" evidence="1">
    <location>
        <begin position="337"/>
        <end position="374"/>
    </location>
</feature>
<accession>A0AAV2G562</accession>
<reference evidence="2 3" key="1">
    <citation type="submission" date="2024-04" db="EMBL/GenBank/DDBJ databases">
        <authorList>
            <person name="Fracassetti M."/>
        </authorList>
    </citation>
    <scope>NUCLEOTIDE SEQUENCE [LARGE SCALE GENOMIC DNA]</scope>
</reference>
<evidence type="ECO:0000313" key="3">
    <source>
        <dbReference type="Proteomes" id="UP001497516"/>
    </source>
</evidence>